<keyword evidence="2" id="KW-1185">Reference proteome</keyword>
<dbReference type="RefSeq" id="WP_256649304.1">
    <property type="nucleotide sequence ID" value="NZ_JANIAA010000003.1"/>
</dbReference>
<dbReference type="EMBL" id="JANIAA010000003">
    <property type="protein sequence ID" value="MCQ8188137.1"/>
    <property type="molecule type" value="Genomic_DNA"/>
</dbReference>
<organism evidence="1 2">
    <name type="scientific">Streptomyces rugosispiralis</name>
    <dbReference type="NCBI Taxonomy" id="2967341"/>
    <lineage>
        <taxon>Bacteria</taxon>
        <taxon>Bacillati</taxon>
        <taxon>Actinomycetota</taxon>
        <taxon>Actinomycetes</taxon>
        <taxon>Kitasatosporales</taxon>
        <taxon>Streptomycetaceae</taxon>
        <taxon>Streptomyces</taxon>
    </lineage>
</organism>
<evidence type="ECO:0000313" key="1">
    <source>
        <dbReference type="EMBL" id="MCQ8188137.1"/>
    </source>
</evidence>
<sequence length="45" mass="4857">MPPLRRVDVERSVLSREAAAVGAASAIFHATFTPRLAGRPAPTRR</sequence>
<comment type="caution">
    <text evidence="1">The sequence shown here is derived from an EMBL/GenBank/DDBJ whole genome shotgun (WGS) entry which is preliminary data.</text>
</comment>
<protein>
    <submittedName>
        <fullName evidence="1">Uncharacterized protein</fullName>
    </submittedName>
</protein>
<name>A0ABT1USV5_9ACTN</name>
<evidence type="ECO:0000313" key="2">
    <source>
        <dbReference type="Proteomes" id="UP001204746"/>
    </source>
</evidence>
<reference evidence="1 2" key="1">
    <citation type="submission" date="2022-07" db="EMBL/GenBank/DDBJ databases">
        <authorList>
            <person name="Phongsopitanun W."/>
            <person name="Tanasupawat S."/>
        </authorList>
    </citation>
    <scope>NUCLEOTIDE SEQUENCE [LARGE SCALE GENOMIC DNA]</scope>
    <source>
        <strain evidence="1 2">RCU-064</strain>
    </source>
</reference>
<accession>A0ABT1USV5</accession>
<proteinExistence type="predicted"/>
<gene>
    <name evidence="1" type="ORF">NP777_07740</name>
</gene>
<dbReference type="Proteomes" id="UP001204746">
    <property type="component" value="Unassembled WGS sequence"/>
</dbReference>